<keyword evidence="3 6" id="KW-0808">Transferase</keyword>
<sequence>MNRHPTMLSAELDSGRHGFFNRLSKQERLTAMARNHIVLYQPQIPQNTGNIARTCAATNAPLHIIRPMGFPIDDKKMKRAGLDYWDKLEIYFYDSLEEFLDNCKGSLHLITKFADKTYSDEVYDDEAEHYFMFGREDTGLPEDFMRANAEKALRIPMNDEHVRSLNVSNTVCMVVYEALRQQHFQGLERSHTYAKDKLK</sequence>
<dbReference type="PANTHER" id="PTHR42971">
    <property type="entry name" value="TRNA (CYTIDINE(34)-2'-O)-METHYLTRANSFERASE"/>
    <property type="match status" value="1"/>
</dbReference>
<evidence type="ECO:0000313" key="9">
    <source>
        <dbReference type="Proteomes" id="UP000809081"/>
    </source>
</evidence>
<gene>
    <name evidence="8" type="ORF">JOC31_000428</name>
</gene>
<dbReference type="EC" id="2.1.1.207" evidence="6"/>
<protein>
    <recommendedName>
        <fullName evidence="6">Putative tRNA (cytidine(34)-2'-O)-methyltransferase</fullName>
        <ecNumber evidence="6">2.1.1.207</ecNumber>
    </recommendedName>
    <alternativeName>
        <fullName evidence="6">tRNA (cytidine/uridine-2'-O-)-methyltransferase</fullName>
    </alternativeName>
</protein>
<comment type="catalytic activity">
    <reaction evidence="6">
        <text>cytidine(34) in tRNA + S-adenosyl-L-methionine = 2'-O-methylcytidine(34) in tRNA + S-adenosyl-L-homocysteine + H(+)</text>
        <dbReference type="Rhea" id="RHEA:43084"/>
        <dbReference type="Rhea" id="RHEA-COMP:10331"/>
        <dbReference type="Rhea" id="RHEA-COMP:10332"/>
        <dbReference type="ChEBI" id="CHEBI:15378"/>
        <dbReference type="ChEBI" id="CHEBI:57856"/>
        <dbReference type="ChEBI" id="CHEBI:59789"/>
        <dbReference type="ChEBI" id="CHEBI:74495"/>
        <dbReference type="ChEBI" id="CHEBI:82748"/>
        <dbReference type="EC" id="2.1.1.207"/>
    </reaction>
</comment>
<comment type="catalytic activity">
    <reaction evidence="6">
        <text>5-carboxymethylaminomethyluridine(34) in tRNA(Leu) + S-adenosyl-L-methionine = 5-carboxymethylaminomethyl-2'-O-methyluridine(34) in tRNA(Leu) + S-adenosyl-L-homocysteine + H(+)</text>
        <dbReference type="Rhea" id="RHEA:43088"/>
        <dbReference type="Rhea" id="RHEA-COMP:10333"/>
        <dbReference type="Rhea" id="RHEA-COMP:10334"/>
        <dbReference type="ChEBI" id="CHEBI:15378"/>
        <dbReference type="ChEBI" id="CHEBI:57856"/>
        <dbReference type="ChEBI" id="CHEBI:59789"/>
        <dbReference type="ChEBI" id="CHEBI:74508"/>
        <dbReference type="ChEBI" id="CHEBI:74511"/>
        <dbReference type="EC" id="2.1.1.207"/>
    </reaction>
</comment>
<keyword evidence="9" id="KW-1185">Reference proteome</keyword>
<accession>A0ABS2PK18</accession>
<dbReference type="HAMAP" id="MF_01885">
    <property type="entry name" value="tRNA_methyltr_TrmL"/>
    <property type="match status" value="1"/>
</dbReference>
<dbReference type="GO" id="GO:0032259">
    <property type="term" value="P:methylation"/>
    <property type="evidence" value="ECO:0007669"/>
    <property type="project" value="UniProtKB-KW"/>
</dbReference>
<feature type="domain" description="tRNA/rRNA methyltransferase SpoU type" evidence="7">
    <location>
        <begin position="36"/>
        <end position="176"/>
    </location>
</feature>
<dbReference type="InterPro" id="IPR029028">
    <property type="entry name" value="Alpha/beta_knot_MTases"/>
</dbReference>
<dbReference type="CDD" id="cd18094">
    <property type="entry name" value="SpoU-like_TrmL"/>
    <property type="match status" value="1"/>
</dbReference>
<comment type="subcellular location">
    <subcellularLocation>
        <location evidence="6">Cytoplasm</location>
    </subcellularLocation>
</comment>
<dbReference type="EMBL" id="JAFBEI010000006">
    <property type="protein sequence ID" value="MBM7635627.1"/>
    <property type="molecule type" value="Genomic_DNA"/>
</dbReference>
<dbReference type="Pfam" id="PF00588">
    <property type="entry name" value="SpoU_methylase"/>
    <property type="match status" value="1"/>
</dbReference>
<keyword evidence="2 6" id="KW-0489">Methyltransferase</keyword>
<keyword evidence="4 6" id="KW-0949">S-adenosyl-L-methionine</keyword>
<evidence type="ECO:0000313" key="8">
    <source>
        <dbReference type="EMBL" id="MBM7635627.1"/>
    </source>
</evidence>
<dbReference type="SUPFAM" id="SSF75217">
    <property type="entry name" value="alpha/beta knot"/>
    <property type="match status" value="1"/>
</dbReference>
<dbReference type="Gene3D" id="3.40.1280.10">
    <property type="match status" value="1"/>
</dbReference>
<dbReference type="PANTHER" id="PTHR42971:SF1">
    <property type="entry name" value="TRNA (CYTIDINE(34)-2'-O)-METHYLTRANSFERASE"/>
    <property type="match status" value="1"/>
</dbReference>
<evidence type="ECO:0000256" key="3">
    <source>
        <dbReference type="ARBA" id="ARBA00022679"/>
    </source>
</evidence>
<dbReference type="InterPro" id="IPR029026">
    <property type="entry name" value="tRNA_m1G_MTases_N"/>
</dbReference>
<evidence type="ECO:0000256" key="4">
    <source>
        <dbReference type="ARBA" id="ARBA00022691"/>
    </source>
</evidence>
<comment type="caution">
    <text evidence="8">The sequence shown here is derived from an EMBL/GenBank/DDBJ whole genome shotgun (WGS) entry which is preliminary data.</text>
</comment>
<keyword evidence="5 6" id="KW-0819">tRNA processing</keyword>
<comment type="similarity">
    <text evidence="6">Belongs to the class IV-like SAM-binding methyltransferase superfamily. RNA methyltransferase TrmH family. TrmL subfamily.</text>
</comment>
<feature type="binding site" evidence="6">
    <location>
        <position position="155"/>
    </location>
    <ligand>
        <name>S-adenosyl-L-methionine</name>
        <dbReference type="ChEBI" id="CHEBI:59789"/>
    </ligand>
</feature>
<feature type="binding site" evidence="6">
    <location>
        <position position="134"/>
    </location>
    <ligand>
        <name>S-adenosyl-L-methionine</name>
        <dbReference type="ChEBI" id="CHEBI:59789"/>
    </ligand>
</feature>
<proteinExistence type="inferred from homology"/>
<organism evidence="8 9">
    <name type="scientific">Streptococcus saliviloxodontae</name>
    <dbReference type="NCBI Taxonomy" id="1349416"/>
    <lineage>
        <taxon>Bacteria</taxon>
        <taxon>Bacillati</taxon>
        <taxon>Bacillota</taxon>
        <taxon>Bacilli</taxon>
        <taxon>Lactobacillales</taxon>
        <taxon>Streptococcaceae</taxon>
        <taxon>Streptococcus</taxon>
    </lineage>
</organism>
<dbReference type="GO" id="GO:0008168">
    <property type="term" value="F:methyltransferase activity"/>
    <property type="evidence" value="ECO:0007669"/>
    <property type="project" value="UniProtKB-KW"/>
</dbReference>
<name>A0ABS2PK18_9STRE</name>
<feature type="binding site" evidence="6">
    <location>
        <position position="110"/>
    </location>
    <ligand>
        <name>S-adenosyl-L-methionine</name>
        <dbReference type="ChEBI" id="CHEBI:59789"/>
    </ligand>
</feature>
<reference evidence="8 9" key="1">
    <citation type="submission" date="2021-01" db="EMBL/GenBank/DDBJ databases">
        <title>Genomic Encyclopedia of Type Strains, Phase IV (KMG-IV): sequencing the most valuable type-strain genomes for metagenomic binning, comparative biology and taxonomic classification.</title>
        <authorList>
            <person name="Goeker M."/>
        </authorList>
    </citation>
    <scope>NUCLEOTIDE SEQUENCE [LARGE SCALE GENOMIC DNA]</scope>
    <source>
        <strain evidence="8 9">DSM 27513</strain>
    </source>
</reference>
<dbReference type="InterPro" id="IPR016914">
    <property type="entry name" value="TrmL"/>
</dbReference>
<feature type="binding site" evidence="6">
    <location>
        <position position="164"/>
    </location>
    <ligand>
        <name>S-adenosyl-L-methionine</name>
        <dbReference type="ChEBI" id="CHEBI:59789"/>
    </ligand>
</feature>
<evidence type="ECO:0000256" key="5">
    <source>
        <dbReference type="ARBA" id="ARBA00022694"/>
    </source>
</evidence>
<comment type="function">
    <text evidence="6">Could methylate the ribose at the nucleotide 34 wobble position in tRNA.</text>
</comment>
<evidence type="ECO:0000256" key="1">
    <source>
        <dbReference type="ARBA" id="ARBA00022490"/>
    </source>
</evidence>
<keyword evidence="1 6" id="KW-0963">Cytoplasm</keyword>
<dbReference type="InterPro" id="IPR001537">
    <property type="entry name" value="SpoU_MeTrfase"/>
</dbReference>
<evidence type="ECO:0000256" key="2">
    <source>
        <dbReference type="ARBA" id="ARBA00022603"/>
    </source>
</evidence>
<evidence type="ECO:0000256" key="6">
    <source>
        <dbReference type="HAMAP-Rule" id="MF_01885"/>
    </source>
</evidence>
<dbReference type="Proteomes" id="UP000809081">
    <property type="component" value="Unassembled WGS sequence"/>
</dbReference>
<evidence type="ECO:0000259" key="7">
    <source>
        <dbReference type="Pfam" id="PF00588"/>
    </source>
</evidence>